<reference evidence="2 3" key="1">
    <citation type="submission" date="2019-01" db="EMBL/GenBank/DDBJ databases">
        <title>Genome sequence of the Antarctic species Gelidibacter gilvus ACAM 158(T).</title>
        <authorList>
            <person name="Bowman J.P."/>
        </authorList>
    </citation>
    <scope>NUCLEOTIDE SEQUENCE [LARGE SCALE GENOMIC DNA]</scope>
    <source>
        <strain evidence="2 3">IC158</strain>
    </source>
</reference>
<keyword evidence="3" id="KW-1185">Reference proteome</keyword>
<dbReference type="SUPFAM" id="SSF53335">
    <property type="entry name" value="S-adenosyl-L-methionine-dependent methyltransferases"/>
    <property type="match status" value="1"/>
</dbReference>
<feature type="domain" description="Methyltransferase" evidence="1">
    <location>
        <begin position="130"/>
        <end position="221"/>
    </location>
</feature>
<proteinExistence type="predicted"/>
<dbReference type="Gene3D" id="3.40.50.150">
    <property type="entry name" value="Vaccinia Virus protein VP39"/>
    <property type="match status" value="1"/>
</dbReference>
<dbReference type="EMBL" id="SDDZ01000018">
    <property type="protein sequence ID" value="RXJ44414.1"/>
    <property type="molecule type" value="Genomic_DNA"/>
</dbReference>
<sequence length="291" mass="33617">MKKKIQSAVYQFVNGPFGTVITETSGHLLVLLRPKRAIELSEGGMTIVFKNTMSIPERLMRNAILKKLEKNQDYNGLVKLHKNYWTNKGTELFIKTKDAFENVFIPNWTFIFDELEQKLLNSTVPFHTMVEIGTGNGSVLHYLSKKFPNIEKFIGLDLSGPQMDLNREKYKTHSSLNFVAGDAIEWVRQYGQSHTIFITSGGVLEYFTELQLQVFLAEINKLGATIFVAIEPNDVHHNFALNPNFQVYGYERSFSHNYEKIFTNAYFKIWHLSRRPSPEDWYNLTFIGAEN</sequence>
<dbReference type="GO" id="GO:0008168">
    <property type="term" value="F:methyltransferase activity"/>
    <property type="evidence" value="ECO:0007669"/>
    <property type="project" value="UniProtKB-KW"/>
</dbReference>
<dbReference type="OrthoDB" id="4760357at2"/>
<name>A0A4Q0XCE5_9FLAO</name>
<dbReference type="Proteomes" id="UP000289792">
    <property type="component" value="Unassembled WGS sequence"/>
</dbReference>
<dbReference type="GO" id="GO:0032259">
    <property type="term" value="P:methylation"/>
    <property type="evidence" value="ECO:0007669"/>
    <property type="project" value="UniProtKB-KW"/>
</dbReference>
<comment type="caution">
    <text evidence="2">The sequence shown here is derived from an EMBL/GenBank/DDBJ whole genome shotgun (WGS) entry which is preliminary data.</text>
</comment>
<dbReference type="Pfam" id="PF13649">
    <property type="entry name" value="Methyltransf_25"/>
    <property type="match status" value="1"/>
</dbReference>
<dbReference type="RefSeq" id="WP_129018885.1">
    <property type="nucleotide sequence ID" value="NZ_SDDZ01000018.1"/>
</dbReference>
<dbReference type="InterPro" id="IPR029063">
    <property type="entry name" value="SAM-dependent_MTases_sf"/>
</dbReference>
<evidence type="ECO:0000259" key="1">
    <source>
        <dbReference type="Pfam" id="PF13649"/>
    </source>
</evidence>
<dbReference type="InterPro" id="IPR041698">
    <property type="entry name" value="Methyltransf_25"/>
</dbReference>
<organism evidence="2 3">
    <name type="scientific">Gelidibacter gilvus</name>
    <dbReference type="NCBI Taxonomy" id="59602"/>
    <lineage>
        <taxon>Bacteria</taxon>
        <taxon>Pseudomonadati</taxon>
        <taxon>Bacteroidota</taxon>
        <taxon>Flavobacteriia</taxon>
        <taxon>Flavobacteriales</taxon>
        <taxon>Flavobacteriaceae</taxon>
        <taxon>Gelidibacter</taxon>
    </lineage>
</organism>
<protein>
    <submittedName>
        <fullName evidence="2">Class I SAM-dependent methyltransferase</fullName>
    </submittedName>
</protein>
<evidence type="ECO:0000313" key="2">
    <source>
        <dbReference type="EMBL" id="RXJ44414.1"/>
    </source>
</evidence>
<keyword evidence="2" id="KW-0808">Transferase</keyword>
<accession>A0A4Q0XCE5</accession>
<gene>
    <name evidence="2" type="ORF">ESZ48_17970</name>
</gene>
<dbReference type="AlphaFoldDB" id="A0A4Q0XCE5"/>
<keyword evidence="2" id="KW-0489">Methyltransferase</keyword>
<evidence type="ECO:0000313" key="3">
    <source>
        <dbReference type="Proteomes" id="UP000289792"/>
    </source>
</evidence>